<evidence type="ECO:0008006" key="4">
    <source>
        <dbReference type="Google" id="ProtNLM"/>
    </source>
</evidence>
<evidence type="ECO:0000313" key="2">
    <source>
        <dbReference type="EMBL" id="KAJ2678164.1"/>
    </source>
</evidence>
<sequence>MDTADISRSPSVATEPFDTSSLPQSPIAADKMIDPIMAKLHAQNDLGTEHRLRIGTTTIGNSRSTADIQLPTTDDFTAMFEITGGLHTLVGSRVFLGHRRVRLLDNTRYALGDGKLVWFGRQAFWYHIVDPPGSPEPPWRSAPGLAEAPFASTGELEGSLGLRIGLEELDSFGPRIGLEELDIFGLPPMLHCEDESDRAWSDSGEPATQKLSPVQFPRYESPLGLQPIGGLADTERAGFDTTPPRGSVDTPPGNSADTQYIGSIPMQFKGSSATTPIGSAATTPIGSTAIQSKDPAAAKPEDPIPTQPVSPSRLPSDSTANNYYLPAARFVYAPSRVVLTPFDQIPDMPRYPYDPQTNYLAQSSTQMTLPTQPDEPPQKKKKSRFPTPTFMSTRRHKQLVLQPSGSSSSRAKPLLTPISDGFPQEALISIPMIPQSARRYTGTPNRLPTQPRTPSAHDPFAVLETRSADTTPKEAGWISMDNIASGPPTRRGKKKKTLRESLSKLPGNKGPRAGMSRRASARLPTQPSNKKKTAEIAVVTGFQGASLTNALAQLAHQQIKVTENPLEATQCVRHGALGRTLKVLCAMARGIPIVTLAGEHLEDTETEREWNIKLSDTLARARVEPVFKNWCAFICARQPDPATIAVMIRAAGGHVLNENLDEQRVLLGNSSNNGWVLRVGVANGEWKPIEVDHLTSSSTEPDDDDDDDWGEGLDAAALRKRGQGRRMGRQTSAVLDAVQPATIIRDNDNNSNNNSAIVMDPEECSPSAMRSMLRAQTAKLNIPESAHLVVIDDVVGSQWAKHGIVVATPEQIIQSIIHCSLQFPV</sequence>
<feature type="compositionally biased region" description="Polar residues" evidence="1">
    <location>
        <begin position="401"/>
        <end position="410"/>
    </location>
</feature>
<accession>A0A9W8KXB9</accession>
<reference evidence="2" key="1">
    <citation type="submission" date="2022-07" db="EMBL/GenBank/DDBJ databases">
        <title>Phylogenomic reconstructions and comparative analyses of Kickxellomycotina fungi.</title>
        <authorList>
            <person name="Reynolds N.K."/>
            <person name="Stajich J.E."/>
            <person name="Barry K."/>
            <person name="Grigoriev I.V."/>
            <person name="Crous P."/>
            <person name="Smith M.E."/>
        </authorList>
    </citation>
    <scope>NUCLEOTIDE SEQUENCE</scope>
    <source>
        <strain evidence="2">NRRL 3115</strain>
    </source>
</reference>
<organism evidence="2 3">
    <name type="scientific">Coemansia spiralis</name>
    <dbReference type="NCBI Taxonomy" id="417178"/>
    <lineage>
        <taxon>Eukaryota</taxon>
        <taxon>Fungi</taxon>
        <taxon>Fungi incertae sedis</taxon>
        <taxon>Zoopagomycota</taxon>
        <taxon>Kickxellomycotina</taxon>
        <taxon>Kickxellomycetes</taxon>
        <taxon>Kickxellales</taxon>
        <taxon>Kickxellaceae</taxon>
        <taxon>Coemansia</taxon>
    </lineage>
</organism>
<feature type="compositionally biased region" description="Acidic residues" evidence="1">
    <location>
        <begin position="700"/>
        <end position="711"/>
    </location>
</feature>
<dbReference type="OrthoDB" id="342264at2759"/>
<feature type="region of interest" description="Disordered" evidence="1">
    <location>
        <begin position="691"/>
        <end position="711"/>
    </location>
</feature>
<dbReference type="AlphaFoldDB" id="A0A9W8KXB9"/>
<evidence type="ECO:0000313" key="3">
    <source>
        <dbReference type="Proteomes" id="UP001151518"/>
    </source>
</evidence>
<feature type="region of interest" description="Disordered" evidence="1">
    <location>
        <begin position="1"/>
        <end position="24"/>
    </location>
</feature>
<evidence type="ECO:0000256" key="1">
    <source>
        <dbReference type="SAM" id="MobiDB-lite"/>
    </source>
</evidence>
<dbReference type="EMBL" id="JANBTW010000023">
    <property type="protein sequence ID" value="KAJ2678164.1"/>
    <property type="molecule type" value="Genomic_DNA"/>
</dbReference>
<feature type="region of interest" description="Disordered" evidence="1">
    <location>
        <begin position="366"/>
        <end position="414"/>
    </location>
</feature>
<feature type="region of interest" description="Disordered" evidence="1">
    <location>
        <begin position="478"/>
        <end position="532"/>
    </location>
</feature>
<dbReference type="Gene3D" id="3.40.50.10190">
    <property type="entry name" value="BRCT domain"/>
    <property type="match status" value="1"/>
</dbReference>
<feature type="compositionally biased region" description="Polar residues" evidence="1">
    <location>
        <begin position="269"/>
        <end position="291"/>
    </location>
</feature>
<feature type="compositionally biased region" description="Polar residues" evidence="1">
    <location>
        <begin position="252"/>
        <end position="261"/>
    </location>
</feature>
<dbReference type="InterPro" id="IPR036420">
    <property type="entry name" value="BRCT_dom_sf"/>
</dbReference>
<comment type="caution">
    <text evidence="2">The sequence shown here is derived from an EMBL/GenBank/DDBJ whole genome shotgun (WGS) entry which is preliminary data.</text>
</comment>
<gene>
    <name evidence="2" type="ORF">GGI25_002515</name>
</gene>
<proteinExistence type="predicted"/>
<name>A0A9W8KXB9_9FUNG</name>
<dbReference type="Proteomes" id="UP001151518">
    <property type="component" value="Unassembled WGS sequence"/>
</dbReference>
<feature type="region of interest" description="Disordered" evidence="1">
    <location>
        <begin position="232"/>
        <end position="317"/>
    </location>
</feature>
<protein>
    <recommendedName>
        <fullName evidence="4">BRCT domain-containing protein</fullName>
    </recommendedName>
</protein>